<protein>
    <recommendedName>
        <fullName evidence="2">DDE Tnp4 domain-containing protein</fullName>
    </recommendedName>
</protein>
<dbReference type="EMBL" id="KI696132">
    <property type="protein sequence ID" value="ETM33115.1"/>
    <property type="molecule type" value="Genomic_DNA"/>
</dbReference>
<dbReference type="Proteomes" id="UP000054532">
    <property type="component" value="Unassembled WGS sequence"/>
</dbReference>
<organism evidence="1">
    <name type="scientific">Phytophthora nicotianae</name>
    <name type="common">Potato buckeye rot agent</name>
    <name type="synonym">Phytophthora parasitica</name>
    <dbReference type="NCBI Taxonomy" id="4792"/>
    <lineage>
        <taxon>Eukaryota</taxon>
        <taxon>Sar</taxon>
        <taxon>Stramenopiles</taxon>
        <taxon>Oomycota</taxon>
        <taxon>Peronosporomycetes</taxon>
        <taxon>Peronosporales</taxon>
        <taxon>Peronosporaceae</taxon>
        <taxon>Phytophthora</taxon>
    </lineage>
</organism>
<sequence length="273" mass="30268">MRAEWKRLVRTRHYITCDCLKKPEDSDWMDIWTRRLEKNISSFKRLLGRFSLFYHIPGYRPSDGCPRKLRYHHQVLGLVLAFYVGSMNFIGENGVGGSEMIVWLGRYTPLVLADSGLDNPTGRGVIGDSITRWWAKQRPDRSHGNEGGGPTIGPLFVPLSAEGVIEALRALGALGAIEALGAHGARGALGGLGEAKATGAIIAAGSSDVFWRLASLSKTGLKHRDRFVLGPTWGLRHEKKLENTDVQMHICQDDECVQVRTDIFRGSHVHDNI</sequence>
<evidence type="ECO:0000313" key="1">
    <source>
        <dbReference type="EMBL" id="ETM33115.1"/>
    </source>
</evidence>
<proteinExistence type="predicted"/>
<evidence type="ECO:0008006" key="2">
    <source>
        <dbReference type="Google" id="ProtNLM"/>
    </source>
</evidence>
<accession>W2M9W0</accession>
<name>W2M9W0_PHYNI</name>
<gene>
    <name evidence="1" type="ORF">L914_19609</name>
</gene>
<dbReference type="AlphaFoldDB" id="W2M9W0"/>
<reference evidence="1" key="1">
    <citation type="submission" date="2013-11" db="EMBL/GenBank/DDBJ databases">
        <title>The Genome Sequence of Phytophthora parasitica IAC_01/95.</title>
        <authorList>
            <consortium name="The Broad Institute Genomics Platform"/>
            <person name="Russ C."/>
            <person name="Tyler B."/>
            <person name="Panabieres F."/>
            <person name="Shan W."/>
            <person name="Tripathy S."/>
            <person name="Grunwald N."/>
            <person name="Machado M."/>
            <person name="Johnson C.S."/>
            <person name="Arredondo F."/>
            <person name="Hong C."/>
            <person name="Coffey M."/>
            <person name="Young S.K."/>
            <person name="Zeng Q."/>
            <person name="Gargeya S."/>
            <person name="Fitzgerald M."/>
            <person name="Abouelleil A."/>
            <person name="Alvarado L."/>
            <person name="Chapman S.B."/>
            <person name="Gainer-Dewar J."/>
            <person name="Goldberg J."/>
            <person name="Griggs A."/>
            <person name="Gujja S."/>
            <person name="Hansen M."/>
            <person name="Howarth C."/>
            <person name="Imamovic A."/>
            <person name="Ireland A."/>
            <person name="Larimer J."/>
            <person name="McCowan C."/>
            <person name="Murphy C."/>
            <person name="Pearson M."/>
            <person name="Poon T.W."/>
            <person name="Priest M."/>
            <person name="Roberts A."/>
            <person name="Saif S."/>
            <person name="Shea T."/>
            <person name="Sykes S."/>
            <person name="Wortman J."/>
            <person name="Nusbaum C."/>
            <person name="Birren B."/>
        </authorList>
    </citation>
    <scope>NUCLEOTIDE SEQUENCE [LARGE SCALE GENOMIC DNA]</scope>
    <source>
        <strain evidence="1">IAC_01/95</strain>
    </source>
</reference>